<keyword evidence="1" id="KW-0812">Transmembrane</keyword>
<comment type="caution">
    <text evidence="2">The sequence shown here is derived from an EMBL/GenBank/DDBJ whole genome shotgun (WGS) entry which is preliminary data.</text>
</comment>
<name>A0A0F5JCC5_9BACT</name>
<dbReference type="HOGENOM" id="CLU_2070822_0_0_10"/>
<feature type="transmembrane region" description="Helical" evidence="1">
    <location>
        <begin position="7"/>
        <end position="25"/>
    </location>
</feature>
<feature type="transmembrane region" description="Helical" evidence="1">
    <location>
        <begin position="45"/>
        <end position="64"/>
    </location>
</feature>
<evidence type="ECO:0000313" key="3">
    <source>
        <dbReference type="Proteomes" id="UP000033035"/>
    </source>
</evidence>
<keyword evidence="1" id="KW-0472">Membrane</keyword>
<gene>
    <name evidence="2" type="ORF">HMPREF1536_02617</name>
</gene>
<protein>
    <submittedName>
        <fullName evidence="2">Uncharacterized protein</fullName>
    </submittedName>
</protein>
<evidence type="ECO:0000313" key="2">
    <source>
        <dbReference type="EMBL" id="KKB55160.1"/>
    </source>
</evidence>
<proteinExistence type="predicted"/>
<dbReference type="STRING" id="1203610.HMPREF1536_02617"/>
<dbReference type="Proteomes" id="UP000033035">
    <property type="component" value="Unassembled WGS sequence"/>
</dbReference>
<dbReference type="PATRIC" id="fig|1203610.3.peg.2684"/>
<dbReference type="EMBL" id="AQHW01000015">
    <property type="protein sequence ID" value="KKB55160.1"/>
    <property type="molecule type" value="Genomic_DNA"/>
</dbReference>
<organism evidence="2 3">
    <name type="scientific">Parabacteroides gordonii MS-1 = DSM 23371</name>
    <dbReference type="NCBI Taxonomy" id="1203610"/>
    <lineage>
        <taxon>Bacteria</taxon>
        <taxon>Pseudomonadati</taxon>
        <taxon>Bacteroidota</taxon>
        <taxon>Bacteroidia</taxon>
        <taxon>Bacteroidales</taxon>
        <taxon>Tannerellaceae</taxon>
        <taxon>Parabacteroides</taxon>
    </lineage>
</organism>
<dbReference type="AlphaFoldDB" id="A0A0F5JCC5"/>
<reference evidence="2 3" key="1">
    <citation type="submission" date="2013-04" db="EMBL/GenBank/DDBJ databases">
        <title>The Genome Sequence of Parabacteroides gordonii DSM 23371.</title>
        <authorList>
            <consortium name="The Broad Institute Genomics Platform"/>
            <person name="Earl A."/>
            <person name="Ward D."/>
            <person name="Feldgarden M."/>
            <person name="Gevers D."/>
            <person name="Martens E."/>
            <person name="Sakamoto M."/>
            <person name="Benno Y."/>
            <person name="Suzuki N."/>
            <person name="Matsunaga N."/>
            <person name="Koshihara K."/>
            <person name="Seki M."/>
            <person name="Komiya H."/>
            <person name="Walker B."/>
            <person name="Young S."/>
            <person name="Zeng Q."/>
            <person name="Gargeya S."/>
            <person name="Fitzgerald M."/>
            <person name="Haas B."/>
            <person name="Abouelleil A."/>
            <person name="Allen A.W."/>
            <person name="Alvarado L."/>
            <person name="Arachchi H.M."/>
            <person name="Berlin A.M."/>
            <person name="Chapman S.B."/>
            <person name="Gainer-Dewar J."/>
            <person name="Goldberg J."/>
            <person name="Griggs A."/>
            <person name="Gujja S."/>
            <person name="Hansen M."/>
            <person name="Howarth C."/>
            <person name="Imamovic A."/>
            <person name="Ireland A."/>
            <person name="Larimer J."/>
            <person name="McCowan C."/>
            <person name="Murphy C."/>
            <person name="Pearson M."/>
            <person name="Poon T.W."/>
            <person name="Priest M."/>
            <person name="Roberts A."/>
            <person name="Saif S."/>
            <person name="Shea T."/>
            <person name="Sisk P."/>
            <person name="Sykes S."/>
            <person name="Wortman J."/>
            <person name="Nusbaum C."/>
            <person name="Birren B."/>
        </authorList>
    </citation>
    <scope>NUCLEOTIDE SEQUENCE [LARGE SCALE GENOMIC DNA]</scope>
    <source>
        <strain evidence="2 3">MS-1</strain>
    </source>
</reference>
<accession>A0A0F5JCC5</accession>
<keyword evidence="3" id="KW-1185">Reference proteome</keyword>
<evidence type="ECO:0000256" key="1">
    <source>
        <dbReference type="SAM" id="Phobius"/>
    </source>
</evidence>
<sequence>MDTKSSLLTLLIIILVITLILVLYIQLCRIPAKMAKNKGRSFNGWFWFSFLTSPFLGIIIVACLSETEKKRLQRIIEEEEIRQKIAKGDINTNNISNYKSVHDMYRKTSSSVIDKYKE</sequence>
<keyword evidence="1" id="KW-1133">Transmembrane helix</keyword>